<dbReference type="EC" id="2.3.1.48" evidence="1"/>
<comment type="similarity">
    <text evidence="6">Belongs to the acetyltransferase family. NAA60 subfamily.</text>
</comment>
<keyword evidence="5" id="KW-0012">Acyltransferase</keyword>
<accession>A0A9D1NSM5</accession>
<evidence type="ECO:0000313" key="12">
    <source>
        <dbReference type="EMBL" id="HIV11511.1"/>
    </source>
</evidence>
<evidence type="ECO:0000256" key="1">
    <source>
        <dbReference type="ARBA" id="ARBA00013184"/>
    </source>
</evidence>
<dbReference type="AlphaFoldDB" id="A0A9D1NSM5"/>
<evidence type="ECO:0000313" key="13">
    <source>
        <dbReference type="Proteomes" id="UP000886723"/>
    </source>
</evidence>
<evidence type="ECO:0000256" key="10">
    <source>
        <dbReference type="ARBA" id="ARBA00048848"/>
    </source>
</evidence>
<evidence type="ECO:0000256" key="7">
    <source>
        <dbReference type="ARBA" id="ARBA00026111"/>
    </source>
</evidence>
<dbReference type="CDD" id="cd04301">
    <property type="entry name" value="NAT_SF"/>
    <property type="match status" value="1"/>
</dbReference>
<feature type="domain" description="N-acetyltransferase" evidence="11">
    <location>
        <begin position="1"/>
        <end position="170"/>
    </location>
</feature>
<evidence type="ECO:0000256" key="6">
    <source>
        <dbReference type="ARBA" id="ARBA00025774"/>
    </source>
</evidence>
<comment type="catalytic activity">
    <reaction evidence="9">
        <text>L-lysyl-[protein] + acetyl-CoA = N(6)-acetyl-L-lysyl-[protein] + CoA + H(+)</text>
        <dbReference type="Rhea" id="RHEA:45948"/>
        <dbReference type="Rhea" id="RHEA-COMP:9752"/>
        <dbReference type="Rhea" id="RHEA-COMP:10731"/>
        <dbReference type="ChEBI" id="CHEBI:15378"/>
        <dbReference type="ChEBI" id="CHEBI:29969"/>
        <dbReference type="ChEBI" id="CHEBI:57287"/>
        <dbReference type="ChEBI" id="CHEBI:57288"/>
        <dbReference type="ChEBI" id="CHEBI:61930"/>
        <dbReference type="EC" id="2.3.1.48"/>
    </reaction>
</comment>
<reference evidence="12" key="1">
    <citation type="submission" date="2020-10" db="EMBL/GenBank/DDBJ databases">
        <authorList>
            <person name="Gilroy R."/>
        </authorList>
    </citation>
    <scope>NUCLEOTIDE SEQUENCE</scope>
    <source>
        <strain evidence="12">ChiBcec2-4451</strain>
    </source>
</reference>
<proteinExistence type="inferred from homology"/>
<dbReference type="PROSITE" id="PS51186">
    <property type="entry name" value="GNAT"/>
    <property type="match status" value="1"/>
</dbReference>
<reference evidence="12" key="2">
    <citation type="journal article" date="2021" name="PeerJ">
        <title>Extensive microbial diversity within the chicken gut microbiome revealed by metagenomics and culture.</title>
        <authorList>
            <person name="Gilroy R."/>
            <person name="Ravi A."/>
            <person name="Getino M."/>
            <person name="Pursley I."/>
            <person name="Horton D.L."/>
            <person name="Alikhan N.F."/>
            <person name="Baker D."/>
            <person name="Gharbi K."/>
            <person name="Hall N."/>
            <person name="Watson M."/>
            <person name="Adriaenssens E.M."/>
            <person name="Foster-Nyarko E."/>
            <person name="Jarju S."/>
            <person name="Secka A."/>
            <person name="Antonio M."/>
            <person name="Oren A."/>
            <person name="Chaudhuri R.R."/>
            <person name="La Ragione R."/>
            <person name="Hildebrand F."/>
            <person name="Pallen M.J."/>
        </authorList>
    </citation>
    <scope>NUCLEOTIDE SEQUENCE</scope>
    <source>
        <strain evidence="12">ChiBcec2-4451</strain>
    </source>
</reference>
<evidence type="ECO:0000256" key="2">
    <source>
        <dbReference type="ARBA" id="ARBA00022679"/>
    </source>
</evidence>
<dbReference type="EMBL" id="DVON01000001">
    <property type="protein sequence ID" value="HIV11511.1"/>
    <property type="molecule type" value="Genomic_DNA"/>
</dbReference>
<gene>
    <name evidence="12" type="ORF">IAA63_00030</name>
</gene>
<keyword evidence="3" id="KW-0159">Chromosome partition</keyword>
<protein>
    <recommendedName>
        <fullName evidence="8">N-alpha-acetyltransferase 60</fullName>
        <ecNumber evidence="7">2.3.1.259</ecNumber>
        <ecNumber evidence="1">2.3.1.48</ecNumber>
    </recommendedName>
</protein>
<dbReference type="InterPro" id="IPR016181">
    <property type="entry name" value="Acyl_CoA_acyltransferase"/>
</dbReference>
<dbReference type="GO" id="GO:0120518">
    <property type="term" value="F:protein N-terminal-methionine acetyltransferase activity"/>
    <property type="evidence" value="ECO:0007669"/>
    <property type="project" value="UniProtKB-EC"/>
</dbReference>
<dbReference type="InterPro" id="IPR045141">
    <property type="entry name" value="NAA60-like"/>
</dbReference>
<evidence type="ECO:0000256" key="8">
    <source>
        <dbReference type="ARBA" id="ARBA00026144"/>
    </source>
</evidence>
<keyword evidence="2" id="KW-0808">Transferase</keyword>
<dbReference type="EC" id="2.3.1.259" evidence="7"/>
<name>A0A9D1NSM5_9FIRM</name>
<keyword evidence="4" id="KW-0156">Chromatin regulator</keyword>
<comment type="caution">
    <text evidence="12">The sequence shown here is derived from an EMBL/GenBank/DDBJ whole genome shotgun (WGS) entry which is preliminary data.</text>
</comment>
<dbReference type="InterPro" id="IPR000182">
    <property type="entry name" value="GNAT_dom"/>
</dbReference>
<evidence type="ECO:0000259" key="11">
    <source>
        <dbReference type="PROSITE" id="PS51186"/>
    </source>
</evidence>
<dbReference type="PANTHER" id="PTHR14744">
    <property type="entry name" value="N-ALPHA-ACETYLTRANSFERASE 60"/>
    <property type="match status" value="1"/>
</dbReference>
<dbReference type="GO" id="GO:0007059">
    <property type="term" value="P:chromosome segregation"/>
    <property type="evidence" value="ECO:0007669"/>
    <property type="project" value="UniProtKB-KW"/>
</dbReference>
<dbReference type="PANTHER" id="PTHR14744:SF15">
    <property type="entry name" value="N-ALPHA-ACETYLTRANSFERASE 60"/>
    <property type="match status" value="1"/>
</dbReference>
<evidence type="ECO:0000256" key="5">
    <source>
        <dbReference type="ARBA" id="ARBA00023315"/>
    </source>
</evidence>
<dbReference type="SUPFAM" id="SSF55729">
    <property type="entry name" value="Acyl-CoA N-acyltransferases (Nat)"/>
    <property type="match status" value="1"/>
</dbReference>
<evidence type="ECO:0000256" key="9">
    <source>
        <dbReference type="ARBA" id="ARBA00048017"/>
    </source>
</evidence>
<dbReference type="Gene3D" id="3.40.630.30">
    <property type="match status" value="1"/>
</dbReference>
<dbReference type="GO" id="GO:0004402">
    <property type="term" value="F:histone acetyltransferase activity"/>
    <property type="evidence" value="ECO:0007669"/>
    <property type="project" value="TreeGrafter"/>
</dbReference>
<dbReference type="Pfam" id="PF00583">
    <property type="entry name" value="Acetyltransf_1"/>
    <property type="match status" value="1"/>
</dbReference>
<dbReference type="Proteomes" id="UP000886723">
    <property type="component" value="Unassembled WGS sequence"/>
</dbReference>
<evidence type="ECO:0000256" key="3">
    <source>
        <dbReference type="ARBA" id="ARBA00022829"/>
    </source>
</evidence>
<comment type="catalytic activity">
    <reaction evidence="10">
        <text>N-terminal L-methionyl-[transmembrane protein] + acetyl-CoA = N-terminal N(alpha)-acetyl-L-methionyl-[transmembrane protein] + CoA + H(+)</text>
        <dbReference type="Rhea" id="RHEA:50604"/>
        <dbReference type="Rhea" id="RHEA-COMP:12745"/>
        <dbReference type="Rhea" id="RHEA-COMP:12746"/>
        <dbReference type="ChEBI" id="CHEBI:15378"/>
        <dbReference type="ChEBI" id="CHEBI:57287"/>
        <dbReference type="ChEBI" id="CHEBI:57288"/>
        <dbReference type="ChEBI" id="CHEBI:64731"/>
        <dbReference type="ChEBI" id="CHEBI:133414"/>
        <dbReference type="EC" id="2.3.1.259"/>
    </reaction>
</comment>
<evidence type="ECO:0000256" key="4">
    <source>
        <dbReference type="ARBA" id="ARBA00022853"/>
    </source>
</evidence>
<organism evidence="12 13">
    <name type="scientific">Candidatus Pullilachnospira stercoravium</name>
    <dbReference type="NCBI Taxonomy" id="2840913"/>
    <lineage>
        <taxon>Bacteria</taxon>
        <taxon>Bacillati</taxon>
        <taxon>Bacillota</taxon>
        <taxon>Clostridia</taxon>
        <taxon>Lachnospirales</taxon>
        <taxon>Lachnospiraceae</taxon>
        <taxon>Lachnospiraceae incertae sedis</taxon>
        <taxon>Candidatus Pullilachnospira</taxon>
    </lineage>
</organism>
<sequence>MQIVKADIKDYPAVREFYYALTDEMEQAEFTPGWIRDIYPTQEYLKESIRKGELYIGRCGEEIAACMVVNHDYNEAYRQVKWSVEVEDSEVLMIHTLGVRRKFSGRGLAKQLVQEVIDMAENSGIRAIRLDVLKGNLPAEKVYLKMGFRYVDTLPMYYEDTGITDYKAFERLI</sequence>